<dbReference type="AlphaFoldDB" id="A0A1I0B256"/>
<proteinExistence type="predicted"/>
<sequence>MLEGLIVFLGTSNLEETHYFYNKILKLPIYKDQGLCKIYDVPGGGKLGFCQHLNISVNGKSPIITLLVDDVDKMYHELIDNNVVIDEKPKVNPKFNIYHFFVKDPNGYYVEIQKFL</sequence>
<feature type="domain" description="Glyoxalase/fosfomycin resistance/dioxygenase" evidence="1">
    <location>
        <begin position="9"/>
        <end position="112"/>
    </location>
</feature>
<evidence type="ECO:0000259" key="1">
    <source>
        <dbReference type="Pfam" id="PF00903"/>
    </source>
</evidence>
<name>A0A1I0B256_9FIRM</name>
<accession>A0A1I0B256</accession>
<reference evidence="3" key="1">
    <citation type="submission" date="2016-10" db="EMBL/GenBank/DDBJ databases">
        <authorList>
            <person name="Varghese N."/>
            <person name="Submissions S."/>
        </authorList>
    </citation>
    <scope>NUCLEOTIDE SEQUENCE [LARGE SCALE GENOMIC DNA]</scope>
    <source>
        <strain evidence="3">DSM 13577</strain>
    </source>
</reference>
<protein>
    <submittedName>
        <fullName evidence="2">Glyoxalase/Bleomycin resistance protein/Dioxygenase superfamily protein</fullName>
    </submittedName>
</protein>
<evidence type="ECO:0000313" key="2">
    <source>
        <dbReference type="EMBL" id="SET00398.1"/>
    </source>
</evidence>
<dbReference type="Pfam" id="PF00903">
    <property type="entry name" value="Glyoxalase"/>
    <property type="match status" value="1"/>
</dbReference>
<organism evidence="2 3">
    <name type="scientific">Anaerobranca gottschalkii DSM 13577</name>
    <dbReference type="NCBI Taxonomy" id="1120990"/>
    <lineage>
        <taxon>Bacteria</taxon>
        <taxon>Bacillati</taxon>
        <taxon>Bacillota</taxon>
        <taxon>Clostridia</taxon>
        <taxon>Eubacteriales</taxon>
        <taxon>Proteinivoracaceae</taxon>
        <taxon>Anaerobranca</taxon>
    </lineage>
</organism>
<evidence type="ECO:0000313" key="3">
    <source>
        <dbReference type="Proteomes" id="UP000243819"/>
    </source>
</evidence>
<dbReference type="OrthoDB" id="9812656at2"/>
<dbReference type="EMBL" id="FOIF01000030">
    <property type="protein sequence ID" value="SET00398.1"/>
    <property type="molecule type" value="Genomic_DNA"/>
</dbReference>
<dbReference type="CDD" id="cd06587">
    <property type="entry name" value="VOC"/>
    <property type="match status" value="1"/>
</dbReference>
<dbReference type="RefSeq" id="WP_091350949.1">
    <property type="nucleotide sequence ID" value="NZ_FOIF01000030.1"/>
</dbReference>
<dbReference type="Proteomes" id="UP000243819">
    <property type="component" value="Unassembled WGS sequence"/>
</dbReference>
<gene>
    <name evidence="2" type="ORF">SAMN03080614_10307</name>
</gene>
<dbReference type="SUPFAM" id="SSF54593">
    <property type="entry name" value="Glyoxalase/Bleomycin resistance protein/Dihydroxybiphenyl dioxygenase"/>
    <property type="match status" value="1"/>
</dbReference>
<keyword evidence="2" id="KW-0223">Dioxygenase</keyword>
<dbReference type="InterPro" id="IPR029068">
    <property type="entry name" value="Glyas_Bleomycin-R_OHBP_Dase"/>
</dbReference>
<dbReference type="GO" id="GO:0051213">
    <property type="term" value="F:dioxygenase activity"/>
    <property type="evidence" value="ECO:0007669"/>
    <property type="project" value="UniProtKB-KW"/>
</dbReference>
<keyword evidence="2" id="KW-0560">Oxidoreductase</keyword>
<dbReference type="STRING" id="1120990.SAMN03080614_10307"/>
<dbReference type="Gene3D" id="3.10.180.10">
    <property type="entry name" value="2,3-Dihydroxybiphenyl 1,2-Dioxygenase, domain 1"/>
    <property type="match status" value="1"/>
</dbReference>
<keyword evidence="3" id="KW-1185">Reference proteome</keyword>
<dbReference type="InterPro" id="IPR004360">
    <property type="entry name" value="Glyas_Fos-R_dOase_dom"/>
</dbReference>